<evidence type="ECO:0000313" key="1">
    <source>
        <dbReference type="EMBL" id="THC87308.1"/>
    </source>
</evidence>
<organism evidence="1 2">
    <name type="scientific">Aspergillus tanneri</name>
    <dbReference type="NCBI Taxonomy" id="1220188"/>
    <lineage>
        <taxon>Eukaryota</taxon>
        <taxon>Fungi</taxon>
        <taxon>Dikarya</taxon>
        <taxon>Ascomycota</taxon>
        <taxon>Pezizomycotina</taxon>
        <taxon>Eurotiomycetes</taxon>
        <taxon>Eurotiomycetidae</taxon>
        <taxon>Eurotiales</taxon>
        <taxon>Aspergillaceae</taxon>
        <taxon>Aspergillus</taxon>
        <taxon>Aspergillus subgen. Circumdati</taxon>
    </lineage>
</organism>
<dbReference type="Proteomes" id="UP000308092">
    <property type="component" value="Unassembled WGS sequence"/>
</dbReference>
<evidence type="ECO:0000313" key="2">
    <source>
        <dbReference type="Proteomes" id="UP000308092"/>
    </source>
</evidence>
<proteinExistence type="predicted"/>
<dbReference type="VEuPathDB" id="FungiDB:EYZ11_013245"/>
<protein>
    <submittedName>
        <fullName evidence="1">Uncharacterized protein</fullName>
    </submittedName>
</protein>
<accession>A0A4S3J0C6</accession>
<dbReference type="AlphaFoldDB" id="A0A4S3J0C6"/>
<gene>
    <name evidence="1" type="ORF">EYZ11_013245</name>
</gene>
<keyword evidence="2" id="KW-1185">Reference proteome</keyword>
<sequence length="89" mass="10612">MLLKNVESTLQIALKLFKNFKIYYLQCQSSKHQIFAQLEKNQKKLSKIFTMEELTPRLQRGLQRALQRQKVQNENLAMTTDTVERIRQT</sequence>
<dbReference type="EMBL" id="SOSA01001293">
    <property type="protein sequence ID" value="THC87308.1"/>
    <property type="molecule type" value="Genomic_DNA"/>
</dbReference>
<name>A0A4S3J0C6_9EURO</name>
<comment type="caution">
    <text evidence="1">The sequence shown here is derived from an EMBL/GenBank/DDBJ whole genome shotgun (WGS) entry which is preliminary data.</text>
</comment>
<reference evidence="1 2" key="1">
    <citation type="submission" date="2019-03" db="EMBL/GenBank/DDBJ databases">
        <title>The genome sequence of a newly discovered highly antifungal drug resistant Aspergillus species, Aspergillus tanneri NIH 1004.</title>
        <authorList>
            <person name="Mounaud S."/>
            <person name="Singh I."/>
            <person name="Joardar V."/>
            <person name="Pakala S."/>
            <person name="Pakala S."/>
            <person name="Venepally P."/>
            <person name="Hoover J."/>
            <person name="Nierman W."/>
            <person name="Chung J."/>
            <person name="Losada L."/>
        </authorList>
    </citation>
    <scope>NUCLEOTIDE SEQUENCE [LARGE SCALE GENOMIC DNA]</scope>
    <source>
        <strain evidence="1 2">NIH1004</strain>
    </source>
</reference>